<dbReference type="EMBL" id="JBHSQH010000002">
    <property type="protein sequence ID" value="MFC5973652.1"/>
    <property type="molecule type" value="Genomic_DNA"/>
</dbReference>
<accession>A0ABD5RT64</accession>
<keyword evidence="2" id="KW-1185">Reference proteome</keyword>
<proteinExistence type="predicted"/>
<protein>
    <submittedName>
        <fullName evidence="1">HEAT repeat domain-containing protein</fullName>
    </submittedName>
</protein>
<sequence>MTPDTSDPLDGVDPASVVAADVDDAELRAALSHSNPLVRQRGVEVCGALAEDDVDAVRRFLDDVAALTADEHAPVALRAGAVLDTVAERAPAVLDGRLGPLATAAGSDLVNVQSRAAGLFGRLVVEHPDLVAPHADGLVEAIRATEPDETVAAVDEFVSDSATRQTIREHEEAERQRRISARRTLVNVVVAVTEARPGSSLDIAGDLVTLLDDPDAAVTGGAVDALGELVAADPDAVAPVGDRLVDCLDHPATVVRARAVRALGRLGDDAAVSDLRRVASAEDDEDVRELAEATANYLAEEA</sequence>
<dbReference type="RefSeq" id="WP_247420833.1">
    <property type="nucleotide sequence ID" value="NZ_JALLGW010000003.1"/>
</dbReference>
<comment type="caution">
    <text evidence="1">The sequence shown here is derived from an EMBL/GenBank/DDBJ whole genome shotgun (WGS) entry which is preliminary data.</text>
</comment>
<dbReference type="AlphaFoldDB" id="A0ABD5RT64"/>
<dbReference type="Proteomes" id="UP001596099">
    <property type="component" value="Unassembled WGS sequence"/>
</dbReference>
<evidence type="ECO:0000313" key="1">
    <source>
        <dbReference type="EMBL" id="MFC5973652.1"/>
    </source>
</evidence>
<dbReference type="SUPFAM" id="SSF48371">
    <property type="entry name" value="ARM repeat"/>
    <property type="match status" value="1"/>
</dbReference>
<dbReference type="SMART" id="SM00567">
    <property type="entry name" value="EZ_HEAT"/>
    <property type="match status" value="3"/>
</dbReference>
<organism evidence="1 2">
    <name type="scientific">Halomarina salina</name>
    <dbReference type="NCBI Taxonomy" id="1872699"/>
    <lineage>
        <taxon>Archaea</taxon>
        <taxon>Methanobacteriati</taxon>
        <taxon>Methanobacteriota</taxon>
        <taxon>Stenosarchaea group</taxon>
        <taxon>Halobacteria</taxon>
        <taxon>Halobacteriales</taxon>
        <taxon>Natronomonadaceae</taxon>
        <taxon>Halomarina</taxon>
    </lineage>
</organism>
<dbReference type="InterPro" id="IPR004155">
    <property type="entry name" value="PBS_lyase_HEAT"/>
</dbReference>
<evidence type="ECO:0000313" key="2">
    <source>
        <dbReference type="Proteomes" id="UP001596099"/>
    </source>
</evidence>
<name>A0ABD5RT64_9EURY</name>
<dbReference type="InterPro" id="IPR016024">
    <property type="entry name" value="ARM-type_fold"/>
</dbReference>
<dbReference type="Pfam" id="PF13646">
    <property type="entry name" value="HEAT_2"/>
    <property type="match status" value="1"/>
</dbReference>
<dbReference type="Gene3D" id="1.25.10.10">
    <property type="entry name" value="Leucine-rich Repeat Variant"/>
    <property type="match status" value="2"/>
</dbReference>
<dbReference type="InterPro" id="IPR011989">
    <property type="entry name" value="ARM-like"/>
</dbReference>
<gene>
    <name evidence="1" type="ORF">ACFPYI_20165</name>
</gene>
<reference evidence="1 2" key="1">
    <citation type="journal article" date="2019" name="Int. J. Syst. Evol. Microbiol.">
        <title>The Global Catalogue of Microorganisms (GCM) 10K type strain sequencing project: providing services to taxonomists for standard genome sequencing and annotation.</title>
        <authorList>
            <consortium name="The Broad Institute Genomics Platform"/>
            <consortium name="The Broad Institute Genome Sequencing Center for Infectious Disease"/>
            <person name="Wu L."/>
            <person name="Ma J."/>
        </authorList>
    </citation>
    <scope>NUCLEOTIDE SEQUENCE [LARGE SCALE GENOMIC DNA]</scope>
    <source>
        <strain evidence="1 2">CGMCC 1.12543</strain>
    </source>
</reference>